<dbReference type="OrthoDB" id="7069202at2"/>
<dbReference type="PANTHER" id="PTHR33713">
    <property type="entry name" value="ANTITOXIN YAFN-RELATED"/>
    <property type="match status" value="1"/>
</dbReference>
<sequence length="89" mass="9553">MKIEDRVKPISYLKAHSAEIIRELSDGGAPLVITQNGEAKAVLQDIGSFEQAQETLALLKLLAMGQADLAAGRIVPVEGLADRIRQSVD</sequence>
<dbReference type="SUPFAM" id="SSF143120">
    <property type="entry name" value="YefM-like"/>
    <property type="match status" value="1"/>
</dbReference>
<dbReference type="eggNOG" id="COG2161">
    <property type="taxonomic scope" value="Bacteria"/>
</dbReference>
<proteinExistence type="inferred from homology"/>
<dbReference type="AlphaFoldDB" id="A0A074M6R9"/>
<dbReference type="STRING" id="1044.EH31_10255"/>
<comment type="caution">
    <text evidence="3">The sequence shown here is derived from an EMBL/GenBank/DDBJ whole genome shotgun (WGS) entry which is preliminary data.</text>
</comment>
<organism evidence="3 4">
    <name type="scientific">Erythrobacter longus</name>
    <dbReference type="NCBI Taxonomy" id="1044"/>
    <lineage>
        <taxon>Bacteria</taxon>
        <taxon>Pseudomonadati</taxon>
        <taxon>Pseudomonadota</taxon>
        <taxon>Alphaproteobacteria</taxon>
        <taxon>Sphingomonadales</taxon>
        <taxon>Erythrobacteraceae</taxon>
        <taxon>Erythrobacter/Porphyrobacter group</taxon>
        <taxon>Erythrobacter</taxon>
    </lineage>
</organism>
<dbReference type="Proteomes" id="UP000027647">
    <property type="component" value="Unassembled WGS sequence"/>
</dbReference>
<dbReference type="InterPro" id="IPR051405">
    <property type="entry name" value="phD/YefM_antitoxin"/>
</dbReference>
<accession>A0A074M6R9</accession>
<dbReference type="InterPro" id="IPR006442">
    <property type="entry name" value="Antitoxin_Phd/YefM"/>
</dbReference>
<dbReference type="InterPro" id="IPR036165">
    <property type="entry name" value="YefM-like_sf"/>
</dbReference>
<keyword evidence="4" id="KW-1185">Reference proteome</keyword>
<dbReference type="Pfam" id="PF02604">
    <property type="entry name" value="PhdYeFM_antitox"/>
    <property type="match status" value="1"/>
</dbReference>
<evidence type="ECO:0000256" key="2">
    <source>
        <dbReference type="RuleBase" id="RU362080"/>
    </source>
</evidence>
<dbReference type="Gene3D" id="3.40.1620.10">
    <property type="entry name" value="YefM-like domain"/>
    <property type="match status" value="1"/>
</dbReference>
<evidence type="ECO:0000313" key="4">
    <source>
        <dbReference type="Proteomes" id="UP000027647"/>
    </source>
</evidence>
<protein>
    <recommendedName>
        <fullName evidence="2">Antitoxin</fullName>
    </recommendedName>
</protein>
<comment type="similarity">
    <text evidence="1 2">Belongs to the phD/YefM antitoxin family.</text>
</comment>
<dbReference type="PANTHER" id="PTHR33713:SF11">
    <property type="entry name" value="PREVENT-HOST-DEATH FAMILY PROTEIN"/>
    <property type="match status" value="1"/>
</dbReference>
<name>A0A074M6R9_ERYLO</name>
<comment type="function">
    <text evidence="2">Antitoxin component of a type II toxin-antitoxin (TA) system.</text>
</comment>
<reference evidence="3 4" key="1">
    <citation type="submission" date="2014-04" db="EMBL/GenBank/DDBJ databases">
        <title>A comprehensive comparison of genomes of Erythrobacter spp. strains.</title>
        <authorList>
            <person name="Zheng Q."/>
        </authorList>
    </citation>
    <scope>NUCLEOTIDE SEQUENCE [LARGE SCALE GENOMIC DNA]</scope>
    <source>
        <strain evidence="3 4">DSM 6997</strain>
    </source>
</reference>
<dbReference type="EMBL" id="JMIW01000003">
    <property type="protein sequence ID" value="KEO90461.1"/>
    <property type="molecule type" value="Genomic_DNA"/>
</dbReference>
<dbReference type="NCBIfam" id="TIGR01552">
    <property type="entry name" value="phd_fam"/>
    <property type="match status" value="1"/>
</dbReference>
<evidence type="ECO:0000256" key="1">
    <source>
        <dbReference type="ARBA" id="ARBA00009981"/>
    </source>
</evidence>
<dbReference type="RefSeq" id="WP_034959907.1">
    <property type="nucleotide sequence ID" value="NZ_JMIW01000003.1"/>
</dbReference>
<evidence type="ECO:0000313" key="3">
    <source>
        <dbReference type="EMBL" id="KEO90461.1"/>
    </source>
</evidence>
<gene>
    <name evidence="3" type="ORF">EH31_10255</name>
</gene>